<sequence length="255" mass="26538">MTTLMIDSGPIDADAPVTRVGGVPLAPEGTAWPCCSSCDGPMQFLAQIVLADLDSDDGGSGSGPSAQRGVLALFACQNDPGACEDWDASSGGNRALVFPLDGLQPIPLPRPDGKDAEDADDAEEDGYGHGNAFDQDEYDHEDDDEDDDEGVLLLGATRAVGLDQEGDPDYGRARAAWAARTGNATSAVLGQLGGRPDWLQFDETPSCSSCARPMSFVAQLQEGPDPITAMNFGGGGRAYAFVCEPCAGAAFLWQC</sequence>
<evidence type="ECO:0000256" key="1">
    <source>
        <dbReference type="SAM" id="MobiDB-lite"/>
    </source>
</evidence>
<dbReference type="SUPFAM" id="SSF103032">
    <property type="entry name" value="Hypothetical protein YwqG"/>
    <property type="match status" value="1"/>
</dbReference>
<accession>A0ABW1F7A3</accession>
<gene>
    <name evidence="2" type="ORF">ACFP0N_29125</name>
</gene>
<protein>
    <submittedName>
        <fullName evidence="2">DUF1963 domain-containing protein</fullName>
    </submittedName>
</protein>
<keyword evidence="3" id="KW-1185">Reference proteome</keyword>
<dbReference type="InterPro" id="IPR015315">
    <property type="entry name" value="DUF1963"/>
</dbReference>
<feature type="compositionally biased region" description="Acidic residues" evidence="1">
    <location>
        <begin position="134"/>
        <end position="148"/>
    </location>
</feature>
<name>A0ABW1F7A3_9ACTN</name>
<dbReference type="RefSeq" id="WP_313766972.1">
    <property type="nucleotide sequence ID" value="NZ_BAAAVH010000020.1"/>
</dbReference>
<evidence type="ECO:0000313" key="3">
    <source>
        <dbReference type="Proteomes" id="UP001596067"/>
    </source>
</evidence>
<dbReference type="Gene3D" id="2.30.320.10">
    <property type="entry name" value="YwqG-like"/>
    <property type="match status" value="1"/>
</dbReference>
<dbReference type="Pfam" id="PF09234">
    <property type="entry name" value="DUF1963"/>
    <property type="match status" value="1"/>
</dbReference>
<organism evidence="2 3">
    <name type="scientific">Kitasatospora aburaviensis</name>
    <dbReference type="NCBI Taxonomy" id="67265"/>
    <lineage>
        <taxon>Bacteria</taxon>
        <taxon>Bacillati</taxon>
        <taxon>Actinomycetota</taxon>
        <taxon>Actinomycetes</taxon>
        <taxon>Kitasatosporales</taxon>
        <taxon>Streptomycetaceae</taxon>
        <taxon>Kitasatospora</taxon>
    </lineage>
</organism>
<dbReference type="InterPro" id="IPR035948">
    <property type="entry name" value="YwqG-like_sf"/>
</dbReference>
<dbReference type="EMBL" id="JBHSOD010000050">
    <property type="protein sequence ID" value="MFC5889039.1"/>
    <property type="molecule type" value="Genomic_DNA"/>
</dbReference>
<reference evidence="3" key="1">
    <citation type="journal article" date="2019" name="Int. J. Syst. Evol. Microbiol.">
        <title>The Global Catalogue of Microorganisms (GCM) 10K type strain sequencing project: providing services to taxonomists for standard genome sequencing and annotation.</title>
        <authorList>
            <consortium name="The Broad Institute Genomics Platform"/>
            <consortium name="The Broad Institute Genome Sequencing Center for Infectious Disease"/>
            <person name="Wu L."/>
            <person name="Ma J."/>
        </authorList>
    </citation>
    <scope>NUCLEOTIDE SEQUENCE [LARGE SCALE GENOMIC DNA]</scope>
    <source>
        <strain evidence="3">CGMCC 4.1469</strain>
    </source>
</reference>
<feature type="region of interest" description="Disordered" evidence="1">
    <location>
        <begin position="102"/>
        <end position="148"/>
    </location>
</feature>
<proteinExistence type="predicted"/>
<evidence type="ECO:0000313" key="2">
    <source>
        <dbReference type="EMBL" id="MFC5889039.1"/>
    </source>
</evidence>
<dbReference type="Proteomes" id="UP001596067">
    <property type="component" value="Unassembled WGS sequence"/>
</dbReference>
<comment type="caution">
    <text evidence="2">The sequence shown here is derived from an EMBL/GenBank/DDBJ whole genome shotgun (WGS) entry which is preliminary data.</text>
</comment>